<proteinExistence type="predicted"/>
<dbReference type="InterPro" id="IPR016032">
    <property type="entry name" value="Sig_transdc_resp-reg_C-effctor"/>
</dbReference>
<dbReference type="SUPFAM" id="SSF46894">
    <property type="entry name" value="C-terminal effector domain of the bipartite response regulators"/>
    <property type="match status" value="1"/>
</dbReference>
<keyword evidence="3" id="KW-1185">Reference proteome</keyword>
<protein>
    <submittedName>
        <fullName evidence="2">Helix-turn-helix transcriptional regulator</fullName>
    </submittedName>
</protein>
<evidence type="ECO:0000313" key="2">
    <source>
        <dbReference type="EMBL" id="MFC1416271.1"/>
    </source>
</evidence>
<dbReference type="RefSeq" id="WP_380533390.1">
    <property type="nucleotide sequence ID" value="NZ_JBHFAB010000004.1"/>
</dbReference>
<evidence type="ECO:0000259" key="1">
    <source>
        <dbReference type="SMART" id="SM00421"/>
    </source>
</evidence>
<dbReference type="Gene3D" id="1.10.10.10">
    <property type="entry name" value="Winged helix-like DNA-binding domain superfamily/Winged helix DNA-binding domain"/>
    <property type="match status" value="2"/>
</dbReference>
<dbReference type="PANTHER" id="PTHR34293">
    <property type="entry name" value="HTH-TYPE TRANSCRIPTIONAL REGULATOR TRMBL2"/>
    <property type="match status" value="1"/>
</dbReference>
<name>A0ABV6VRS6_9ACTN</name>
<dbReference type="InterPro" id="IPR051797">
    <property type="entry name" value="TrmB-like"/>
</dbReference>
<feature type="domain" description="HTH luxR-type" evidence="1">
    <location>
        <begin position="279"/>
        <end position="336"/>
    </location>
</feature>
<dbReference type="SUPFAM" id="SSF46785">
    <property type="entry name" value="Winged helix' DNA-binding domain"/>
    <property type="match status" value="1"/>
</dbReference>
<dbReference type="PANTHER" id="PTHR34293:SF1">
    <property type="entry name" value="HTH-TYPE TRANSCRIPTIONAL REGULATOR TRMBL2"/>
    <property type="match status" value="1"/>
</dbReference>
<dbReference type="InterPro" id="IPR000792">
    <property type="entry name" value="Tscrpt_reg_LuxR_C"/>
</dbReference>
<accession>A0ABV6VRS6</accession>
<dbReference type="InterPro" id="IPR036388">
    <property type="entry name" value="WH-like_DNA-bd_sf"/>
</dbReference>
<dbReference type="Proteomes" id="UP001592531">
    <property type="component" value="Unassembled WGS sequence"/>
</dbReference>
<gene>
    <name evidence="2" type="ORF">ACEZDE_06395</name>
</gene>
<dbReference type="SMART" id="SM00421">
    <property type="entry name" value="HTH_LUXR"/>
    <property type="match status" value="1"/>
</dbReference>
<dbReference type="EMBL" id="JBHFAB010000004">
    <property type="protein sequence ID" value="MFC1416271.1"/>
    <property type="molecule type" value="Genomic_DNA"/>
</dbReference>
<sequence length="351" mass="37955">MLNFVGLDEQSEDVYRLLVGLGSASVAELSGKLGLPDHALDRTLAALEGLGLVAQSPTPALHRASTTYIAAPPAVALGAALSQRRHELSQAEQAIDVLAKEYRRNAVGLAANDLVEVVLGADAVRHRFEQIQLGAEHEVLALVTDAPVAVSGRENLAEPVAVARGVTYRVVIERGIMDEPGGMPDLAAALEREEQIRIAQRVPTKLLLADRSLAMMPLRPLAAPGEPSALVIRAGGPVEALVGLFHSVWEQALPLRLSQADRSDLVGPEEQPLVLVESGEQPDDVDLQILSMLLVGMTDVSVAKQLDLGLRTVQRRVKRLMDLAEVTTRMQLGWHAYERGWVSRRRTLPRT</sequence>
<evidence type="ECO:0000313" key="3">
    <source>
        <dbReference type="Proteomes" id="UP001592531"/>
    </source>
</evidence>
<organism evidence="2 3">
    <name type="scientific">Streptacidiphilus cavernicola</name>
    <dbReference type="NCBI Taxonomy" id="3342716"/>
    <lineage>
        <taxon>Bacteria</taxon>
        <taxon>Bacillati</taxon>
        <taxon>Actinomycetota</taxon>
        <taxon>Actinomycetes</taxon>
        <taxon>Kitasatosporales</taxon>
        <taxon>Streptomycetaceae</taxon>
        <taxon>Streptacidiphilus</taxon>
    </lineage>
</organism>
<reference evidence="2 3" key="1">
    <citation type="submission" date="2024-09" db="EMBL/GenBank/DDBJ databases">
        <authorList>
            <person name="Lee S.D."/>
        </authorList>
    </citation>
    <scope>NUCLEOTIDE SEQUENCE [LARGE SCALE GENOMIC DNA]</scope>
    <source>
        <strain evidence="2 3">N8-3</strain>
    </source>
</reference>
<dbReference type="InterPro" id="IPR036390">
    <property type="entry name" value="WH_DNA-bd_sf"/>
</dbReference>
<comment type="caution">
    <text evidence="2">The sequence shown here is derived from an EMBL/GenBank/DDBJ whole genome shotgun (WGS) entry which is preliminary data.</text>
</comment>